<dbReference type="Proteomes" id="UP000183952">
    <property type="component" value="Unassembled WGS sequence"/>
</dbReference>
<dbReference type="Gene3D" id="3.90.1720.10">
    <property type="entry name" value="endopeptidase domain like (from Nostoc punctiforme)"/>
    <property type="match status" value="1"/>
</dbReference>
<dbReference type="EMBL" id="FRAD01000004">
    <property type="protein sequence ID" value="SHJ54260.1"/>
    <property type="molecule type" value="Genomic_DNA"/>
</dbReference>
<keyword evidence="1" id="KW-0472">Membrane</keyword>
<evidence type="ECO:0000313" key="2">
    <source>
        <dbReference type="EMBL" id="SHJ54260.1"/>
    </source>
</evidence>
<dbReference type="AlphaFoldDB" id="A0A1M6K5Z3"/>
<name>A0A1M6K5Z3_9CLOT</name>
<keyword evidence="1" id="KW-0812">Transmembrane</keyword>
<evidence type="ECO:0000313" key="3">
    <source>
        <dbReference type="Proteomes" id="UP000183952"/>
    </source>
</evidence>
<sequence>MECKRERRKVKRRKRKFTKLLTVCITIGGIYLLWNLASNQIRSLEIPNKIYTYLTSKENRINTYNRGIELNNNSSANTCVYFVAEVLRRNDIDVPIHVANTRQLLEVLEHKGWRKDTDYKNLKPGDIAFTTDENGGSHGEPTHTYVFMEWVGEGSYEYAYICDNQAKDYDNKIYHIRNIKNVGTANGMSKDAFAFFMKPR</sequence>
<organism evidence="2 3">
    <name type="scientific">Hathewaya proteolytica DSM 3090</name>
    <dbReference type="NCBI Taxonomy" id="1121331"/>
    <lineage>
        <taxon>Bacteria</taxon>
        <taxon>Bacillati</taxon>
        <taxon>Bacillota</taxon>
        <taxon>Clostridia</taxon>
        <taxon>Eubacteriales</taxon>
        <taxon>Clostridiaceae</taxon>
        <taxon>Hathewaya</taxon>
    </lineage>
</organism>
<dbReference type="RefSeq" id="WP_072901633.1">
    <property type="nucleotide sequence ID" value="NZ_FRAD01000004.1"/>
</dbReference>
<keyword evidence="3" id="KW-1185">Reference proteome</keyword>
<feature type="transmembrane region" description="Helical" evidence="1">
    <location>
        <begin position="20"/>
        <end position="37"/>
    </location>
</feature>
<evidence type="ECO:0000256" key="1">
    <source>
        <dbReference type="SAM" id="Phobius"/>
    </source>
</evidence>
<dbReference type="STRING" id="1121331.SAMN02745248_00344"/>
<keyword evidence="1" id="KW-1133">Transmembrane helix</keyword>
<proteinExistence type="predicted"/>
<accession>A0A1M6K5Z3</accession>
<dbReference type="OrthoDB" id="1938239at2"/>
<reference evidence="2 3" key="1">
    <citation type="submission" date="2016-11" db="EMBL/GenBank/DDBJ databases">
        <authorList>
            <person name="Jaros S."/>
            <person name="Januszkiewicz K."/>
            <person name="Wedrychowicz H."/>
        </authorList>
    </citation>
    <scope>NUCLEOTIDE SEQUENCE [LARGE SCALE GENOMIC DNA]</scope>
    <source>
        <strain evidence="2 3">DSM 3090</strain>
    </source>
</reference>
<evidence type="ECO:0008006" key="4">
    <source>
        <dbReference type="Google" id="ProtNLM"/>
    </source>
</evidence>
<gene>
    <name evidence="2" type="ORF">SAMN02745248_00344</name>
</gene>
<protein>
    <recommendedName>
        <fullName evidence="4">Amidase domain-containing protein</fullName>
    </recommendedName>
</protein>